<comment type="similarity">
    <text evidence="5 6">Belongs to the PurK/PurT family.</text>
</comment>
<dbReference type="InterPro" id="IPR013815">
    <property type="entry name" value="ATP_grasp_subdomain_1"/>
</dbReference>
<evidence type="ECO:0000313" key="9">
    <source>
        <dbReference type="EMBL" id="CAA9381122.1"/>
    </source>
</evidence>
<dbReference type="NCBIfam" id="NF004679">
    <property type="entry name" value="PRK06019.1-5"/>
    <property type="match status" value="1"/>
</dbReference>
<sequence length="408" mass="43425">MTSAADPTHRSTSITREPGRPPVLAVIGGGQLARMMAQAAVGLDVPIRLLAEADGVSAAQVLPDHLVGDYRDLGTLRRVTEGCAVVTFDHEHVPTQHLQALADDGVACRPGPGALVHAQDKAVMRTRLAELGVPCPRNAVVVDAADVGRFATEVGGFPVVLKTTRGGYDGKGVWVVGTESECGPAFEAAVQAGVEILAEEKVAFRRELSALVARSPSGQVAAYPVVESVQKDGVCWEVTAPAPDLDEALALEAQRVAMTVAAELDVTGILAVELFETDDGRILVNELAMRPHNTGHWSIDGAVTGQFENHLRAVLDLPLGSPEARQPWTVMVNILGGSHGHISDDLYAGYPHVLARDPRLKVHLYGKSVKPGRKVGHVTAYGDDLDEVRERARHAAAWFRGDLGEESH</sequence>
<feature type="domain" description="ATP-grasp" evidence="8">
    <location>
        <begin position="125"/>
        <end position="315"/>
    </location>
</feature>
<dbReference type="InterPro" id="IPR016185">
    <property type="entry name" value="PreATP-grasp_dom_sf"/>
</dbReference>
<dbReference type="GO" id="GO:0004638">
    <property type="term" value="F:phosphoribosylaminoimidazole carboxylase activity"/>
    <property type="evidence" value="ECO:0007669"/>
    <property type="project" value="InterPro"/>
</dbReference>
<dbReference type="FunFam" id="3.30.470.20:FF:000029">
    <property type="entry name" value="N5-carboxyaminoimidazole ribonucleotide synthase"/>
    <property type="match status" value="1"/>
</dbReference>
<dbReference type="Gene3D" id="3.30.470.20">
    <property type="entry name" value="ATP-grasp fold, B domain"/>
    <property type="match status" value="1"/>
</dbReference>
<evidence type="ECO:0000256" key="4">
    <source>
        <dbReference type="ARBA" id="ARBA00022840"/>
    </source>
</evidence>
<dbReference type="InterPro" id="IPR005875">
    <property type="entry name" value="PurK"/>
</dbReference>
<dbReference type="GO" id="GO:0034028">
    <property type="term" value="F:5-(carboxyamino)imidazole ribonucleotide synthase activity"/>
    <property type="evidence" value="ECO:0007669"/>
    <property type="project" value="UniProtKB-UniRule"/>
</dbReference>
<dbReference type="Pfam" id="PF22660">
    <property type="entry name" value="RS_preATP-grasp-like"/>
    <property type="match status" value="1"/>
</dbReference>
<dbReference type="GO" id="GO:0046872">
    <property type="term" value="F:metal ion binding"/>
    <property type="evidence" value="ECO:0007669"/>
    <property type="project" value="InterPro"/>
</dbReference>
<evidence type="ECO:0000256" key="5">
    <source>
        <dbReference type="HAMAP-Rule" id="MF_01928"/>
    </source>
</evidence>
<dbReference type="PANTHER" id="PTHR11609">
    <property type="entry name" value="PURINE BIOSYNTHESIS PROTEIN 6/7, PUR6/7"/>
    <property type="match status" value="1"/>
</dbReference>
<dbReference type="NCBIfam" id="TIGR01161">
    <property type="entry name" value="purK"/>
    <property type="match status" value="1"/>
</dbReference>
<dbReference type="InterPro" id="IPR011054">
    <property type="entry name" value="Rudment_hybrid_motif"/>
</dbReference>
<dbReference type="Gene3D" id="3.40.50.20">
    <property type="match status" value="1"/>
</dbReference>
<protein>
    <recommendedName>
        <fullName evidence="5 6">N5-carboxyaminoimidazole ribonucleotide synthase</fullName>
        <shortName evidence="5 6">N5-CAIR synthase</shortName>
        <ecNumber evidence="5 6">6.3.4.18</ecNumber>
    </recommendedName>
    <alternativeName>
        <fullName evidence="5 6">5-(carboxyamino)imidazole ribonucleotide synthetase</fullName>
    </alternativeName>
</protein>
<dbReference type="PANTHER" id="PTHR11609:SF5">
    <property type="entry name" value="PHOSPHORIBOSYLAMINOIMIDAZOLE CARBOXYLASE"/>
    <property type="match status" value="1"/>
</dbReference>
<comment type="function">
    <text evidence="5">Catalyzes the ATP-dependent conversion of 5-aminoimidazole ribonucleotide (AIR) and HCO(3)(-) to N5-carboxyaminoimidazole ribonucleotide (N5-CAIR).</text>
</comment>
<comment type="catalytic activity">
    <reaction evidence="5 6">
        <text>5-amino-1-(5-phospho-beta-D-ribosyl)imidazole + hydrogencarbonate + ATP = 5-carboxyamino-1-(5-phospho-D-ribosyl)imidazole + ADP + phosphate + 2 H(+)</text>
        <dbReference type="Rhea" id="RHEA:19317"/>
        <dbReference type="ChEBI" id="CHEBI:15378"/>
        <dbReference type="ChEBI" id="CHEBI:17544"/>
        <dbReference type="ChEBI" id="CHEBI:30616"/>
        <dbReference type="ChEBI" id="CHEBI:43474"/>
        <dbReference type="ChEBI" id="CHEBI:58730"/>
        <dbReference type="ChEBI" id="CHEBI:137981"/>
        <dbReference type="ChEBI" id="CHEBI:456216"/>
        <dbReference type="EC" id="6.3.4.18"/>
    </reaction>
</comment>
<dbReference type="InterPro" id="IPR011761">
    <property type="entry name" value="ATP-grasp"/>
</dbReference>
<dbReference type="AlphaFoldDB" id="A0A6J4NC61"/>
<dbReference type="SUPFAM" id="SSF52440">
    <property type="entry name" value="PreATP-grasp domain"/>
    <property type="match status" value="1"/>
</dbReference>
<keyword evidence="4 5" id="KW-0067">ATP-binding</keyword>
<feature type="binding site" evidence="5">
    <location>
        <begin position="199"/>
        <end position="202"/>
    </location>
    <ligand>
        <name>ATP</name>
        <dbReference type="ChEBI" id="CHEBI:30616"/>
    </ligand>
</feature>
<dbReference type="SUPFAM" id="SSF51246">
    <property type="entry name" value="Rudiment single hybrid motif"/>
    <property type="match status" value="1"/>
</dbReference>
<dbReference type="GO" id="GO:0005524">
    <property type="term" value="F:ATP binding"/>
    <property type="evidence" value="ECO:0007669"/>
    <property type="project" value="UniProtKB-UniRule"/>
</dbReference>
<keyword evidence="2 5" id="KW-0547">Nucleotide-binding</keyword>
<comment type="function">
    <text evidence="6">Catalyzes the ATP-dependent conversion of 5-aminoimidazole ribonucleotide (AIR) and HCO(3)- to N5-carboxyaminoimidazole ribonucleotide (N5-CAIR).</text>
</comment>
<comment type="pathway">
    <text evidence="5 6">Purine metabolism; IMP biosynthesis via de novo pathway; 5-amino-1-(5-phospho-D-ribosyl)imidazole-4-carboxylate from 5-amino-1-(5-phospho-D-ribosyl)imidazole (N5-CAIR route): step 1/2.</text>
</comment>
<dbReference type="UniPathway" id="UPA00074">
    <property type="reaction ID" value="UER00942"/>
</dbReference>
<dbReference type="SUPFAM" id="SSF56059">
    <property type="entry name" value="Glutathione synthetase ATP-binding domain-like"/>
    <property type="match status" value="1"/>
</dbReference>
<comment type="subunit">
    <text evidence="5 6">Homodimer.</text>
</comment>
<dbReference type="PROSITE" id="PS50975">
    <property type="entry name" value="ATP_GRASP"/>
    <property type="match status" value="1"/>
</dbReference>
<feature type="region of interest" description="Disordered" evidence="7">
    <location>
        <begin position="1"/>
        <end position="21"/>
    </location>
</feature>
<reference evidence="9" key="1">
    <citation type="submission" date="2020-02" db="EMBL/GenBank/DDBJ databases">
        <authorList>
            <person name="Meier V. D."/>
        </authorList>
    </citation>
    <scope>NUCLEOTIDE SEQUENCE</scope>
    <source>
        <strain evidence="9">AVDCRST_MAG47</strain>
    </source>
</reference>
<dbReference type="GO" id="GO:0005829">
    <property type="term" value="C:cytosol"/>
    <property type="evidence" value="ECO:0007669"/>
    <property type="project" value="TreeGrafter"/>
</dbReference>
<keyword evidence="3 5" id="KW-0658">Purine biosynthesis</keyword>
<dbReference type="Pfam" id="PF02222">
    <property type="entry name" value="ATP-grasp"/>
    <property type="match status" value="1"/>
</dbReference>
<accession>A0A6J4NC61</accession>
<evidence type="ECO:0000256" key="3">
    <source>
        <dbReference type="ARBA" id="ARBA00022755"/>
    </source>
</evidence>
<organism evidence="9">
    <name type="scientific">uncultured Nocardioidaceae bacterium</name>
    <dbReference type="NCBI Taxonomy" id="253824"/>
    <lineage>
        <taxon>Bacteria</taxon>
        <taxon>Bacillati</taxon>
        <taxon>Actinomycetota</taxon>
        <taxon>Actinomycetes</taxon>
        <taxon>Propionibacteriales</taxon>
        <taxon>Nocardioidaceae</taxon>
        <taxon>environmental samples</taxon>
    </lineage>
</organism>
<evidence type="ECO:0000256" key="7">
    <source>
        <dbReference type="SAM" id="MobiDB-lite"/>
    </source>
</evidence>
<evidence type="ECO:0000256" key="1">
    <source>
        <dbReference type="ARBA" id="ARBA00022598"/>
    </source>
</evidence>
<dbReference type="InterPro" id="IPR054350">
    <property type="entry name" value="PurT/PurK_preATP-grasp"/>
</dbReference>
<feature type="compositionally biased region" description="Polar residues" evidence="7">
    <location>
        <begin position="1"/>
        <end position="15"/>
    </location>
</feature>
<keyword evidence="1 5" id="KW-0436">Ligase</keyword>
<name>A0A6J4NC61_9ACTN</name>
<dbReference type="InterPro" id="IPR003135">
    <property type="entry name" value="ATP-grasp_carboxylate-amine"/>
</dbReference>
<comment type="caution">
    <text evidence="5">Lacks conserved residue(s) required for the propagation of feature annotation.</text>
</comment>
<evidence type="ECO:0000256" key="6">
    <source>
        <dbReference type="RuleBase" id="RU361200"/>
    </source>
</evidence>
<proteinExistence type="inferred from homology"/>
<dbReference type="NCBIfam" id="NF004680">
    <property type="entry name" value="PRK06019.1-6"/>
    <property type="match status" value="1"/>
</dbReference>
<evidence type="ECO:0000256" key="2">
    <source>
        <dbReference type="ARBA" id="ARBA00022741"/>
    </source>
</evidence>
<gene>
    <name evidence="5 6" type="primary">purK</name>
    <name evidence="9" type="ORF">AVDCRST_MAG47-2181</name>
</gene>
<dbReference type="GO" id="GO:0006189">
    <property type="term" value="P:'de novo' IMP biosynthetic process"/>
    <property type="evidence" value="ECO:0007669"/>
    <property type="project" value="UniProtKB-UniRule"/>
</dbReference>
<dbReference type="EC" id="6.3.4.18" evidence="5 6"/>
<dbReference type="HAMAP" id="MF_01928">
    <property type="entry name" value="PurK"/>
    <property type="match status" value="1"/>
</dbReference>
<feature type="binding site" evidence="5">
    <location>
        <position position="162"/>
    </location>
    <ligand>
        <name>ATP</name>
        <dbReference type="ChEBI" id="CHEBI:30616"/>
    </ligand>
</feature>
<feature type="binding site" evidence="5">
    <location>
        <position position="121"/>
    </location>
    <ligand>
        <name>ATP</name>
        <dbReference type="ChEBI" id="CHEBI:30616"/>
    </ligand>
</feature>
<evidence type="ECO:0000259" key="8">
    <source>
        <dbReference type="PROSITE" id="PS50975"/>
    </source>
</evidence>
<dbReference type="Gene3D" id="3.30.1490.20">
    <property type="entry name" value="ATP-grasp fold, A domain"/>
    <property type="match status" value="1"/>
</dbReference>
<feature type="binding site" evidence="5">
    <location>
        <begin position="285"/>
        <end position="286"/>
    </location>
    <ligand>
        <name>ATP</name>
        <dbReference type="ChEBI" id="CHEBI:30616"/>
    </ligand>
</feature>
<dbReference type="InterPro" id="IPR040686">
    <property type="entry name" value="PurK_C"/>
</dbReference>
<feature type="binding site" evidence="5">
    <location>
        <position position="207"/>
    </location>
    <ligand>
        <name>ATP</name>
        <dbReference type="ChEBI" id="CHEBI:30616"/>
    </ligand>
</feature>
<dbReference type="EMBL" id="CADCUK010000144">
    <property type="protein sequence ID" value="CAA9381122.1"/>
    <property type="molecule type" value="Genomic_DNA"/>
</dbReference>
<dbReference type="Pfam" id="PF17769">
    <property type="entry name" value="PurK_C"/>
    <property type="match status" value="1"/>
</dbReference>